<evidence type="ECO:0000256" key="1">
    <source>
        <dbReference type="PROSITE-ProRule" id="PRU00169"/>
    </source>
</evidence>
<protein>
    <recommendedName>
        <fullName evidence="2">Response regulatory domain-containing protein</fullName>
    </recommendedName>
</protein>
<comment type="caution">
    <text evidence="3">The sequence shown here is derived from an EMBL/GenBank/DDBJ whole genome shotgun (WGS) entry which is preliminary data.</text>
</comment>
<dbReference type="InterPro" id="IPR011006">
    <property type="entry name" value="CheY-like_superfamily"/>
</dbReference>
<dbReference type="GO" id="GO:0000160">
    <property type="term" value="P:phosphorelay signal transduction system"/>
    <property type="evidence" value="ECO:0007669"/>
    <property type="project" value="InterPro"/>
</dbReference>
<organism evidence="3 4">
    <name type="scientific">Entotheonella factor</name>
    <dbReference type="NCBI Taxonomy" id="1429438"/>
    <lineage>
        <taxon>Bacteria</taxon>
        <taxon>Pseudomonadati</taxon>
        <taxon>Nitrospinota/Tectimicrobiota group</taxon>
        <taxon>Candidatus Tectimicrobiota</taxon>
        <taxon>Candidatus Entotheonellia</taxon>
        <taxon>Candidatus Entotheonellales</taxon>
        <taxon>Candidatus Entotheonellaceae</taxon>
        <taxon>Candidatus Entotheonella</taxon>
    </lineage>
</organism>
<sequence length="123" mass="13999">MHSRLITNNLRHVGIPNELIVFSESQSLLNFMTDRQPLPALIVLSRELPGFDSTNLLHRLKSDVATQRIPIVIMSNTENPSDIYRCYALGCNAYVVKPPGYRQAQETIRHLGQFFSVIHLPNE</sequence>
<evidence type="ECO:0000313" key="4">
    <source>
        <dbReference type="Proteomes" id="UP000019141"/>
    </source>
</evidence>
<name>W4LJF8_ENTF1</name>
<comment type="caution">
    <text evidence="1">Lacks conserved residue(s) required for the propagation of feature annotation.</text>
</comment>
<evidence type="ECO:0000259" key="2">
    <source>
        <dbReference type="PROSITE" id="PS50110"/>
    </source>
</evidence>
<dbReference type="PANTHER" id="PTHR44520">
    <property type="entry name" value="RESPONSE REGULATOR RCP1-RELATED"/>
    <property type="match status" value="1"/>
</dbReference>
<dbReference type="InterPro" id="IPR052893">
    <property type="entry name" value="TCS_response_regulator"/>
</dbReference>
<feature type="domain" description="Response regulatory" evidence="2">
    <location>
        <begin position="1"/>
        <end position="112"/>
    </location>
</feature>
<keyword evidence="4" id="KW-1185">Reference proteome</keyword>
<dbReference type="SUPFAM" id="SSF52172">
    <property type="entry name" value="CheY-like"/>
    <property type="match status" value="1"/>
</dbReference>
<gene>
    <name evidence="3" type="ORF">ETSY1_19565</name>
</gene>
<dbReference type="EMBL" id="AZHW01000572">
    <property type="protein sequence ID" value="ETW98243.1"/>
    <property type="molecule type" value="Genomic_DNA"/>
</dbReference>
<dbReference type="InterPro" id="IPR001789">
    <property type="entry name" value="Sig_transdc_resp-reg_receiver"/>
</dbReference>
<dbReference type="PANTHER" id="PTHR44520:SF2">
    <property type="entry name" value="RESPONSE REGULATOR RCP1"/>
    <property type="match status" value="1"/>
</dbReference>
<evidence type="ECO:0000313" key="3">
    <source>
        <dbReference type="EMBL" id="ETW98243.1"/>
    </source>
</evidence>
<dbReference type="Gene3D" id="3.40.50.2300">
    <property type="match status" value="1"/>
</dbReference>
<reference evidence="3 4" key="1">
    <citation type="journal article" date="2014" name="Nature">
        <title>An environmental bacterial taxon with a large and distinct metabolic repertoire.</title>
        <authorList>
            <person name="Wilson M.C."/>
            <person name="Mori T."/>
            <person name="Ruckert C."/>
            <person name="Uria A.R."/>
            <person name="Helf M.J."/>
            <person name="Takada K."/>
            <person name="Gernert C."/>
            <person name="Steffens U.A."/>
            <person name="Heycke N."/>
            <person name="Schmitt S."/>
            <person name="Rinke C."/>
            <person name="Helfrich E.J."/>
            <person name="Brachmann A.O."/>
            <person name="Gurgui C."/>
            <person name="Wakimoto T."/>
            <person name="Kracht M."/>
            <person name="Crusemann M."/>
            <person name="Hentschel U."/>
            <person name="Abe I."/>
            <person name="Matsunaga S."/>
            <person name="Kalinowski J."/>
            <person name="Takeyama H."/>
            <person name="Piel J."/>
        </authorList>
    </citation>
    <scope>NUCLEOTIDE SEQUENCE [LARGE SCALE GENOMIC DNA]</scope>
    <source>
        <strain evidence="4">TSY1</strain>
    </source>
</reference>
<dbReference type="Proteomes" id="UP000019141">
    <property type="component" value="Unassembled WGS sequence"/>
</dbReference>
<proteinExistence type="predicted"/>
<accession>W4LJF8</accession>
<dbReference type="HOGENOM" id="CLU_000445_69_17_7"/>
<dbReference type="AlphaFoldDB" id="W4LJF8"/>
<dbReference type="PROSITE" id="PS50110">
    <property type="entry name" value="RESPONSE_REGULATORY"/>
    <property type="match status" value="1"/>
</dbReference>